<dbReference type="Proteomes" id="UP000530571">
    <property type="component" value="Unassembled WGS sequence"/>
</dbReference>
<proteinExistence type="predicted"/>
<comment type="caution">
    <text evidence="1">The sequence shown here is derived from an EMBL/GenBank/DDBJ whole genome shotgun (WGS) entry which is preliminary data.</text>
</comment>
<reference evidence="1 2" key="1">
    <citation type="submission" date="2020-08" db="EMBL/GenBank/DDBJ databases">
        <title>Genomic Encyclopedia of Type Strains, Phase IV (KMG-IV): sequencing the most valuable type-strain genomes for metagenomic binning, comparative biology and taxonomic classification.</title>
        <authorList>
            <person name="Goeker M."/>
        </authorList>
    </citation>
    <scope>NUCLEOTIDE SEQUENCE [LARGE SCALE GENOMIC DNA]</scope>
    <source>
        <strain evidence="1 2">DSM 28101</strain>
    </source>
</reference>
<sequence length="194" mass="19723">METDTGDNYAEAVNGASALHDVLVDLETQSDRFSQAITGALKDATLSGKGLQTVLGDLGRRLSELALNSALKPLENAISGQIGSLSDGLVQVFAHAKGGVPGRITPFADGGVVSRPTYFPMAGGLGLMGEAGAEAILPLKRGPDGSLGVSASGRGGGAQIVFNVTAQDATSFQKSQGQISAMLARAVRSGQRNI</sequence>
<organism evidence="1 2">
    <name type="scientific">Martelella radicis</name>
    <dbReference type="NCBI Taxonomy" id="1397476"/>
    <lineage>
        <taxon>Bacteria</taxon>
        <taxon>Pseudomonadati</taxon>
        <taxon>Pseudomonadota</taxon>
        <taxon>Alphaproteobacteria</taxon>
        <taxon>Hyphomicrobiales</taxon>
        <taxon>Aurantimonadaceae</taxon>
        <taxon>Martelella</taxon>
    </lineage>
</organism>
<evidence type="ECO:0000313" key="1">
    <source>
        <dbReference type="EMBL" id="MBB4121594.1"/>
    </source>
</evidence>
<dbReference type="EMBL" id="JACIDZ010000004">
    <property type="protein sequence ID" value="MBB4121594.1"/>
    <property type="molecule type" value="Genomic_DNA"/>
</dbReference>
<keyword evidence="2" id="KW-1185">Reference proteome</keyword>
<accession>A0A7W6KK12</accession>
<dbReference type="AlphaFoldDB" id="A0A7W6KK12"/>
<protein>
    <submittedName>
        <fullName evidence="1">Phage-related minor tail protein</fullName>
    </submittedName>
</protein>
<name>A0A7W6KK12_9HYPH</name>
<gene>
    <name evidence="1" type="ORF">GGR30_001512</name>
</gene>
<evidence type="ECO:0000313" key="2">
    <source>
        <dbReference type="Proteomes" id="UP000530571"/>
    </source>
</evidence>
<dbReference type="RefSeq" id="WP_183484257.1">
    <property type="nucleotide sequence ID" value="NZ_JACIDZ010000004.1"/>
</dbReference>